<comment type="similarity">
    <text evidence="3 7">Belongs to the complex I subunit 4 family.</text>
</comment>
<dbReference type="RefSeq" id="YP_009114056.1">
    <property type="nucleotide sequence ID" value="NC_026054.1"/>
</dbReference>
<dbReference type="GO" id="GO:0031966">
    <property type="term" value="C:mitochondrial membrane"/>
    <property type="evidence" value="ECO:0007669"/>
    <property type="project" value="UniProtKB-SubCell"/>
</dbReference>
<feature type="transmembrane region" description="Helical" evidence="7">
    <location>
        <begin position="117"/>
        <end position="135"/>
    </location>
</feature>
<evidence type="ECO:0000256" key="3">
    <source>
        <dbReference type="ARBA" id="ARBA00009025"/>
    </source>
</evidence>
<dbReference type="PANTHER" id="PTHR43507">
    <property type="entry name" value="NADH-UBIQUINONE OXIDOREDUCTASE CHAIN 4"/>
    <property type="match status" value="1"/>
</dbReference>
<dbReference type="GO" id="GO:0042773">
    <property type="term" value="P:ATP synthesis coupled electron transport"/>
    <property type="evidence" value="ECO:0007669"/>
    <property type="project" value="InterPro"/>
</dbReference>
<evidence type="ECO:0000256" key="6">
    <source>
        <dbReference type="ARBA" id="ARBA00023136"/>
    </source>
</evidence>
<dbReference type="PANTHER" id="PTHR43507:SF1">
    <property type="entry name" value="NADH-UBIQUINONE OXIDOREDUCTASE CHAIN 4"/>
    <property type="match status" value="1"/>
</dbReference>
<feature type="domain" description="NADH:quinone oxidoreductase/Mrp antiporter transmembrane" evidence="8">
    <location>
        <begin position="136"/>
        <end position="418"/>
    </location>
</feature>
<keyword evidence="6 7" id="KW-0472">Membrane</keyword>
<dbReference type="NCBIfam" id="NF004499">
    <property type="entry name" value="PRK05846.1-3"/>
    <property type="match status" value="1"/>
</dbReference>
<feature type="transmembrane region" description="Helical" evidence="7">
    <location>
        <begin position="77"/>
        <end position="105"/>
    </location>
</feature>
<feature type="transmembrane region" description="Helical" evidence="7">
    <location>
        <begin position="34"/>
        <end position="57"/>
    </location>
</feature>
<comment type="function">
    <text evidence="1">Core subunit of the mitochondrial membrane respiratory chain NADH dehydrogenase (Complex I) that is believed to belong to the minimal assembly required for catalysis. Complex I functions in the transfer of electrons from NADH to the respiratory chain. The immediate electron acceptor for the enzyme is believed to be ubiquinone.</text>
</comment>
<evidence type="ECO:0000256" key="2">
    <source>
        <dbReference type="ARBA" id="ARBA00004141"/>
    </source>
</evidence>
<accession>A0A0A7A7R0</accession>
<comment type="subcellular location">
    <subcellularLocation>
        <location evidence="2">Membrane</location>
        <topology evidence="2">Multi-pass membrane protein</topology>
    </subcellularLocation>
    <subcellularLocation>
        <location evidence="7">Mitochondrion membrane</location>
        <topology evidence="7">Multi-pass membrane protein</topology>
    </subcellularLocation>
</comment>
<feature type="transmembrane region" description="Helical" evidence="7">
    <location>
        <begin position="6"/>
        <end position="27"/>
    </location>
</feature>
<keyword evidence="7" id="KW-0520">NAD</keyword>
<dbReference type="PRINTS" id="PR01437">
    <property type="entry name" value="NUOXDRDTASE4"/>
</dbReference>
<geneLocation type="mitochondrion" evidence="9"/>
<evidence type="ECO:0000256" key="4">
    <source>
        <dbReference type="ARBA" id="ARBA00022692"/>
    </source>
</evidence>
<dbReference type="AlphaFoldDB" id="A0A0A7A7R0"/>
<dbReference type="NCBIfam" id="TIGR01972">
    <property type="entry name" value="NDH_I_M"/>
    <property type="match status" value="1"/>
</dbReference>
<dbReference type="EC" id="7.1.1.2" evidence="7"/>
<dbReference type="GeneID" id="22834567"/>
<feature type="transmembrane region" description="Helical" evidence="7">
    <location>
        <begin position="275"/>
        <end position="294"/>
    </location>
</feature>
<dbReference type="InterPro" id="IPR010227">
    <property type="entry name" value="NADH_Q_OxRdtase_chainM/4"/>
</dbReference>
<dbReference type="GO" id="GO:0008137">
    <property type="term" value="F:NADH dehydrogenase (ubiquinone) activity"/>
    <property type="evidence" value="ECO:0007669"/>
    <property type="project" value="UniProtKB-UniRule"/>
</dbReference>
<comment type="catalytic activity">
    <reaction evidence="7">
        <text>a ubiquinone + NADH + 5 H(+)(in) = a ubiquinol + NAD(+) + 4 H(+)(out)</text>
        <dbReference type="Rhea" id="RHEA:29091"/>
        <dbReference type="Rhea" id="RHEA-COMP:9565"/>
        <dbReference type="Rhea" id="RHEA-COMP:9566"/>
        <dbReference type="ChEBI" id="CHEBI:15378"/>
        <dbReference type="ChEBI" id="CHEBI:16389"/>
        <dbReference type="ChEBI" id="CHEBI:17976"/>
        <dbReference type="ChEBI" id="CHEBI:57540"/>
        <dbReference type="ChEBI" id="CHEBI:57945"/>
        <dbReference type="EC" id="7.1.1.2"/>
    </reaction>
</comment>
<dbReference type="EMBL" id="KF649303">
    <property type="protein sequence ID" value="AHB62119.1"/>
    <property type="molecule type" value="Genomic_DNA"/>
</dbReference>
<keyword evidence="7" id="KW-0830">Ubiquinone</keyword>
<proteinExistence type="inferred from homology"/>
<dbReference type="GO" id="GO:0048039">
    <property type="term" value="F:ubiquinone binding"/>
    <property type="evidence" value="ECO:0007669"/>
    <property type="project" value="TreeGrafter"/>
</dbReference>
<keyword evidence="7" id="KW-0679">Respiratory chain</keyword>
<evidence type="ECO:0000256" key="5">
    <source>
        <dbReference type="ARBA" id="ARBA00022989"/>
    </source>
</evidence>
<dbReference type="InterPro" id="IPR003918">
    <property type="entry name" value="NADH_UbQ_OxRdtase"/>
</dbReference>
<feature type="transmembrane region" description="Helical" evidence="7">
    <location>
        <begin position="375"/>
        <end position="406"/>
    </location>
</feature>
<feature type="transmembrane region" description="Helical" evidence="7">
    <location>
        <begin position="455"/>
        <end position="476"/>
    </location>
</feature>
<feature type="transmembrane region" description="Helical" evidence="7">
    <location>
        <begin position="412"/>
        <end position="434"/>
    </location>
</feature>
<keyword evidence="7 9" id="KW-0496">Mitochondrion</keyword>
<sequence length="494" mass="56280">MNKMEIYNPLVLTSVIPLLGVLTLFLIPSTNVHLCRIVALWTACFTFLSSVSLWLQFDQGTSLFQFSKTYSWFSSLNFYYTIGIDGISLFFILLTAFLIVVCILVSWGSIQIHVKEYLICFLLLEFLLIQVFCVLDLFLFYIYFESVLIPMFLIIGIWGSRERKIRAAYQFFLYTLVGSLLMLVALLLIYFQTGTTDLQILWNTEFTESRQILLWLAFFASFAVKIPMIPFHIWLPEAHAEAPTAGSVILAGILLKMGGYGFLRFSLPMFPMATIYFTPLVYTLSLIAAIYASLTTLRQVDLKKIIAYSSVSHMGFVTIGIFTLNTQGVEGSILLMLSHGLVSSALFLCVGVLYDRHKTRIVKYYSGLSQVMPMFTVFFLFFTFANMGFPGTSSFIGEILVLIGAFQVNTLLTFFTAISMILGAAYSIWLFNRVSFGLLKLQYYSSFQDISRREFWILFPLVALTLWMGIYPNAFLNEIHFSVTSLLEQFSYTP</sequence>
<reference evidence="9" key="1">
    <citation type="submission" date="2013-09" db="EMBL/GenBank/DDBJ databases">
        <title>Complete mitochondrion genomes reveal florideophycean red algal diversity.</title>
        <authorList>
            <person name="Yang E.C."/>
            <person name="Kim K.M."/>
            <person name="Kim S.Y."/>
            <person name="Yoon H.S."/>
        </authorList>
    </citation>
    <scope>NUCLEOTIDE SEQUENCE</scope>
</reference>
<organism evidence="9">
    <name type="scientific">Ahnfeltia plicata</name>
    <dbReference type="NCBI Taxonomy" id="28023"/>
    <lineage>
        <taxon>Eukaryota</taxon>
        <taxon>Rhodophyta</taxon>
        <taxon>Florideophyceae</taxon>
        <taxon>Ahnfeltiophycidae</taxon>
        <taxon>Ahnfeltiales</taxon>
        <taxon>Ahnfeltiaceae</taxon>
        <taxon>Ahnfeltia</taxon>
    </lineage>
</organism>
<evidence type="ECO:0000256" key="7">
    <source>
        <dbReference type="RuleBase" id="RU003297"/>
    </source>
</evidence>
<keyword evidence="5 7" id="KW-1133">Transmembrane helix</keyword>
<dbReference type="InterPro" id="IPR001750">
    <property type="entry name" value="ND/Mrp_TM"/>
</dbReference>
<keyword evidence="4 7" id="KW-0812">Transmembrane</keyword>
<name>A0A0A7A7R0_9FLOR</name>
<feature type="transmembrane region" description="Helical" evidence="7">
    <location>
        <begin position="141"/>
        <end position="159"/>
    </location>
</feature>
<feature type="transmembrane region" description="Helical" evidence="7">
    <location>
        <begin position="242"/>
        <end position="263"/>
    </location>
</feature>
<dbReference type="GO" id="GO:0015990">
    <property type="term" value="P:electron transport coupled proton transport"/>
    <property type="evidence" value="ECO:0007669"/>
    <property type="project" value="TreeGrafter"/>
</dbReference>
<protein>
    <recommendedName>
        <fullName evidence="7">NADH-ubiquinone oxidoreductase chain 4</fullName>
        <ecNumber evidence="7">7.1.1.2</ecNumber>
    </recommendedName>
</protein>
<keyword evidence="7" id="KW-0249">Electron transport</keyword>
<feature type="transmembrane region" description="Helical" evidence="7">
    <location>
        <begin position="331"/>
        <end position="354"/>
    </location>
</feature>
<dbReference type="Pfam" id="PF00361">
    <property type="entry name" value="Proton_antipo_M"/>
    <property type="match status" value="1"/>
</dbReference>
<gene>
    <name evidence="9" type="primary">nad4</name>
    <name evidence="9" type="ORF">Ahnf.plic.mt.32</name>
</gene>
<dbReference type="GO" id="GO:0003954">
    <property type="term" value="F:NADH dehydrogenase activity"/>
    <property type="evidence" value="ECO:0007669"/>
    <property type="project" value="TreeGrafter"/>
</dbReference>
<evidence type="ECO:0000313" key="9">
    <source>
        <dbReference type="EMBL" id="AHB62119.1"/>
    </source>
</evidence>
<comment type="function">
    <text evidence="7">Core subunit of the mitochondrial membrane respiratory chain NADH dehydrogenase (Complex I) which catalyzes electron transfer from NADH through the respiratory chain, using ubiquinone as an electron acceptor. Essential for the catalytic activity and assembly of complex I.</text>
</comment>
<feature type="transmembrane region" description="Helical" evidence="7">
    <location>
        <begin position="212"/>
        <end position="235"/>
    </location>
</feature>
<evidence type="ECO:0000259" key="8">
    <source>
        <dbReference type="Pfam" id="PF00361"/>
    </source>
</evidence>
<feature type="transmembrane region" description="Helical" evidence="7">
    <location>
        <begin position="171"/>
        <end position="192"/>
    </location>
</feature>
<evidence type="ECO:0000256" key="1">
    <source>
        <dbReference type="ARBA" id="ARBA00003257"/>
    </source>
</evidence>
<keyword evidence="7" id="KW-0813">Transport</keyword>
<feature type="transmembrane region" description="Helical" evidence="7">
    <location>
        <begin position="306"/>
        <end position="325"/>
    </location>
</feature>